<keyword evidence="1" id="KW-0812">Transmembrane</keyword>
<evidence type="ECO:0008006" key="4">
    <source>
        <dbReference type="Google" id="ProtNLM"/>
    </source>
</evidence>
<gene>
    <name evidence="2" type="ORF">HCN51_44650</name>
</gene>
<accession>A0ABX1BFJ2</accession>
<dbReference type="RefSeq" id="WP_168018041.1">
    <property type="nucleotide sequence ID" value="NZ_JAATEP010000049.1"/>
</dbReference>
<sequence>MSFAARNARCWRPFVRGEWLDLRTGEAKGGDPARGESWSLARTVRAEVVRALLLGVAEAEPGWSPAIRLRGARVVGRLDLMGATVEYPLSCEGCSFDSELRLVEATTKTVRIVDSSLSGFNGARMRLDGILNFYRSIVSGGIRLDRACVLGDVSLRAAVVGPHSSGVAVAADGLNVDGSLELDQGLRADGPVVLRGLRVTGSVTLEDAVLHGAPTRPDSGAEASPEVAYAAAVGDSYALNADNAVVEGRLIADRLRADGGVRLMNAHIGASLRLNGARLDGRAGAALSGGGLAVNGGVWCMEGFAASGEIRLVGARLDANLCLTGADLRNEDGPCLTLDRASIGSLDASGVTVAAGRISLVGTTVGGGLLLEGAHLDNGRDICLQVDSSTFEGPLRLRYLRARGEVRIRNSRTSGRVLLGDAVLDNPGAVALRFTRNEVGSDVVCGGMTAHGEVRFVDTQITLDLNLEGAVLANPGSAALDARGLQAAELALLPGRDVDGAVILERVRVALLRDDPARWPRPLRVNGLTYTVLEPRCFARERVRWLSGKEFHPQPYEQLAASYVSEGQHDEARAVLYAKERRQQHDRVLLGRVWGLLQDVTVGFGYKPWRAATWLVVLLAIGGVIYSVSPPPPLKPGESPHFNAVIYALDLLLPIGDLGQQSAFNPGGATQWLTYGLIAAGWVLATTVVAGAARVLGR</sequence>
<reference evidence="2 3" key="1">
    <citation type="submission" date="2020-03" db="EMBL/GenBank/DDBJ databases">
        <title>WGS of actinomycetes isolated from Thailand.</title>
        <authorList>
            <person name="Thawai C."/>
        </authorList>
    </citation>
    <scope>NUCLEOTIDE SEQUENCE [LARGE SCALE GENOMIC DNA]</scope>
    <source>
        <strain evidence="2 3">FMUSA5-5</strain>
    </source>
</reference>
<proteinExistence type="predicted"/>
<feature type="transmembrane region" description="Helical" evidence="1">
    <location>
        <begin position="672"/>
        <end position="696"/>
    </location>
</feature>
<dbReference type="EMBL" id="JAATEP010000049">
    <property type="protein sequence ID" value="NJP96446.1"/>
    <property type="molecule type" value="Genomic_DNA"/>
</dbReference>
<protein>
    <recommendedName>
        <fullName evidence="4">Oxidoreductase</fullName>
    </recommendedName>
</protein>
<keyword evidence="1" id="KW-0472">Membrane</keyword>
<comment type="caution">
    <text evidence="2">The sequence shown here is derived from an EMBL/GenBank/DDBJ whole genome shotgun (WGS) entry which is preliminary data.</text>
</comment>
<keyword evidence="3" id="KW-1185">Reference proteome</keyword>
<organism evidence="2 3">
    <name type="scientific">Nonomuraea composti</name>
    <dbReference type="NCBI Taxonomy" id="2720023"/>
    <lineage>
        <taxon>Bacteria</taxon>
        <taxon>Bacillati</taxon>
        <taxon>Actinomycetota</taxon>
        <taxon>Actinomycetes</taxon>
        <taxon>Streptosporangiales</taxon>
        <taxon>Streptosporangiaceae</taxon>
        <taxon>Nonomuraea</taxon>
    </lineage>
</organism>
<evidence type="ECO:0000313" key="2">
    <source>
        <dbReference type="EMBL" id="NJP96446.1"/>
    </source>
</evidence>
<evidence type="ECO:0000256" key="1">
    <source>
        <dbReference type="SAM" id="Phobius"/>
    </source>
</evidence>
<keyword evidence="1" id="KW-1133">Transmembrane helix</keyword>
<name>A0ABX1BFJ2_9ACTN</name>
<evidence type="ECO:0000313" key="3">
    <source>
        <dbReference type="Proteomes" id="UP000696294"/>
    </source>
</evidence>
<dbReference type="Proteomes" id="UP000696294">
    <property type="component" value="Unassembled WGS sequence"/>
</dbReference>